<sequence>MPDSTEITPTQNGQLGQVSSLQRRFSDFVVGLGEVLTDMTALEVNTMIVSQITGSKFVPQEAYRYIYDIPENEGDEQYFYQRQIPPALYHRYHGLRRKLLMEYRQVLSNPTNDLFDPQERLPNPDDPSDEDKLQNLLSNGRFLRGLRKLQELKSALDSQDLKSESTDIIYAQTVMQLDGDIINRYHEKLLDFDQKELLIQIHNEGVNSGERQWRGLLEFMVEIVQNILEKSTDGRFRLPAATFVNPNR</sequence>
<comment type="caution">
    <text evidence="2">The sequence shown here is derived from an EMBL/GenBank/DDBJ whole genome shotgun (WGS) entry which is preliminary data.</text>
</comment>
<dbReference type="EMBL" id="MLAW01000041">
    <property type="protein sequence ID" value="OJJ22678.1"/>
    <property type="molecule type" value="Genomic_DNA"/>
</dbReference>
<keyword evidence="3" id="KW-1185">Reference proteome</keyword>
<accession>A0A1L9QMM2</accession>
<proteinExistence type="predicted"/>
<evidence type="ECO:0000313" key="2">
    <source>
        <dbReference type="EMBL" id="OJJ22678.1"/>
    </source>
</evidence>
<feature type="region of interest" description="Disordered" evidence="1">
    <location>
        <begin position="111"/>
        <end position="130"/>
    </location>
</feature>
<evidence type="ECO:0000313" key="3">
    <source>
        <dbReference type="Proteomes" id="UP000183940"/>
    </source>
</evidence>
<organism evidence="2 3">
    <name type="scientific">Roseofilum reptotaenium AO1-A</name>
    <dbReference type="NCBI Taxonomy" id="1925591"/>
    <lineage>
        <taxon>Bacteria</taxon>
        <taxon>Bacillati</taxon>
        <taxon>Cyanobacteriota</taxon>
        <taxon>Cyanophyceae</taxon>
        <taxon>Desertifilales</taxon>
        <taxon>Desertifilaceae</taxon>
        <taxon>Roseofilum</taxon>
    </lineage>
</organism>
<dbReference type="Proteomes" id="UP000183940">
    <property type="component" value="Unassembled WGS sequence"/>
</dbReference>
<reference evidence="2" key="1">
    <citation type="submission" date="2016-10" db="EMBL/GenBank/DDBJ databases">
        <title>CRISPR-Cas defence system in Roseofilum reptotaenium: evidence of a bacteriophage-cyanobacterium arms race in the coral black band disease.</title>
        <authorList>
            <person name="Buerger P."/>
            <person name="Wood-Charlson E.M."/>
            <person name="Weynberg K.D."/>
            <person name="Willis B."/>
            <person name="Van Oppen M.J."/>
        </authorList>
    </citation>
    <scope>NUCLEOTIDE SEQUENCE [LARGE SCALE GENOMIC DNA]</scope>
    <source>
        <strain evidence="2">AO1-A</strain>
    </source>
</reference>
<dbReference type="AlphaFoldDB" id="A0A1L9QMM2"/>
<protein>
    <submittedName>
        <fullName evidence="2">Uncharacterized protein</fullName>
    </submittedName>
</protein>
<gene>
    <name evidence="2" type="ORF">BI308_19155</name>
</gene>
<evidence type="ECO:0000256" key="1">
    <source>
        <dbReference type="SAM" id="MobiDB-lite"/>
    </source>
</evidence>
<name>A0A1L9QMM2_9CYAN</name>